<gene>
    <name evidence="2" type="ORF">SRIMR7_03975</name>
</gene>
<proteinExistence type="predicted"/>
<name>A0ABY3YU61_STRRM</name>
<evidence type="ECO:0000256" key="1">
    <source>
        <dbReference type="SAM" id="MobiDB-lite"/>
    </source>
</evidence>
<organism evidence="2 3">
    <name type="scientific">Streptomyces rimosus subsp. rimosus</name>
    <dbReference type="NCBI Taxonomy" id="132474"/>
    <lineage>
        <taxon>Bacteria</taxon>
        <taxon>Bacillati</taxon>
        <taxon>Actinomycetota</taxon>
        <taxon>Actinomycetes</taxon>
        <taxon>Kitasatosporales</taxon>
        <taxon>Streptomycetaceae</taxon>
        <taxon>Streptomyces</taxon>
    </lineage>
</organism>
<dbReference type="EMBL" id="CP094298">
    <property type="protein sequence ID" value="UNZ01289.1"/>
    <property type="molecule type" value="Genomic_DNA"/>
</dbReference>
<evidence type="ECO:0000313" key="3">
    <source>
        <dbReference type="Proteomes" id="UP000829494"/>
    </source>
</evidence>
<feature type="compositionally biased region" description="Low complexity" evidence="1">
    <location>
        <begin position="86"/>
        <end position="100"/>
    </location>
</feature>
<feature type="region of interest" description="Disordered" evidence="1">
    <location>
        <begin position="18"/>
        <end position="109"/>
    </location>
</feature>
<dbReference type="Proteomes" id="UP000829494">
    <property type="component" value="Chromosome"/>
</dbReference>
<keyword evidence="3" id="KW-1185">Reference proteome</keyword>
<protein>
    <submittedName>
        <fullName evidence="2">Uncharacterized protein</fullName>
    </submittedName>
</protein>
<dbReference type="GeneID" id="66859637"/>
<feature type="compositionally biased region" description="Low complexity" evidence="1">
    <location>
        <begin position="31"/>
        <end position="46"/>
    </location>
</feature>
<evidence type="ECO:0000313" key="2">
    <source>
        <dbReference type="EMBL" id="UNZ01289.1"/>
    </source>
</evidence>
<dbReference type="RefSeq" id="WP_003986170.1">
    <property type="nucleotide sequence ID" value="NZ_CP043497.1"/>
</dbReference>
<sequence length="109" mass="11288">MPIDPQRALEGYLRALAYDSDDSDDSDDFRPASGPGRPATTAGAGSEPAAARDTAPVSEAARDESVPEASRAPATVPEQATPAAPPSGLLHRLLSLRRGPAAAERTRRA</sequence>
<accession>A0ABY3YU61</accession>
<reference evidence="2 3" key="1">
    <citation type="submission" date="2022-03" db="EMBL/GenBank/DDBJ databases">
        <title>Complete genome of Streptomyces rimosus ssp. rimosus R7 (=ATCC 10970).</title>
        <authorList>
            <person name="Beganovic S."/>
            <person name="Ruckert C."/>
            <person name="Busche T."/>
            <person name="Kalinowski J."/>
            <person name="Wittmann C."/>
        </authorList>
    </citation>
    <scope>NUCLEOTIDE SEQUENCE [LARGE SCALE GENOMIC DNA]</scope>
    <source>
        <strain evidence="2 3">R7</strain>
    </source>
</reference>